<keyword evidence="6 15" id="KW-0472">Membrane</keyword>
<reference evidence="17 18" key="1">
    <citation type="submission" date="2016-11" db="EMBL/GenBank/DDBJ databases">
        <title>The macronuclear genome of Stentor coeruleus: a giant cell with tiny introns.</title>
        <authorList>
            <person name="Slabodnick M."/>
            <person name="Ruby J.G."/>
            <person name="Reiff S.B."/>
            <person name="Swart E.C."/>
            <person name="Gosai S."/>
            <person name="Prabakaran S."/>
            <person name="Witkowska E."/>
            <person name="Larue G.E."/>
            <person name="Fisher S."/>
            <person name="Freeman R.M."/>
            <person name="Gunawardena J."/>
            <person name="Chu W."/>
            <person name="Stover N.A."/>
            <person name="Gregory B.D."/>
            <person name="Nowacki M."/>
            <person name="Derisi J."/>
            <person name="Roy S.W."/>
            <person name="Marshall W.F."/>
            <person name="Sood P."/>
        </authorList>
    </citation>
    <scope>NUCLEOTIDE SEQUENCE [LARGE SCALE GENOMIC DNA]</scope>
    <source>
        <strain evidence="17">WM001</strain>
    </source>
</reference>
<dbReference type="Proteomes" id="UP000187209">
    <property type="component" value="Unassembled WGS sequence"/>
</dbReference>
<dbReference type="GO" id="GO:0016020">
    <property type="term" value="C:membrane"/>
    <property type="evidence" value="ECO:0007669"/>
    <property type="project" value="UniProtKB-SubCell"/>
</dbReference>
<feature type="transmembrane region" description="Helical" evidence="15">
    <location>
        <begin position="409"/>
        <end position="432"/>
    </location>
</feature>
<evidence type="ECO:0000256" key="11">
    <source>
        <dbReference type="ARBA" id="ARBA00044668"/>
    </source>
</evidence>
<evidence type="ECO:0000313" key="18">
    <source>
        <dbReference type="Proteomes" id="UP000187209"/>
    </source>
</evidence>
<feature type="domain" description="Major facilitator superfamily (MFS) profile" evidence="16">
    <location>
        <begin position="19"/>
        <end position="460"/>
    </location>
</feature>
<accession>A0A1R2D3T6</accession>
<comment type="similarity">
    <text evidence="14">Belongs to the major facilitator superfamily. Sugar transporter (TC 2.A.1.1) family.</text>
</comment>
<protein>
    <recommendedName>
        <fullName evidence="13">Hexose transporter 1</fullName>
    </recommendedName>
</protein>
<comment type="catalytic activity">
    <reaction evidence="12">
        <text>D-fructose(out) = D-fructose(in)</text>
        <dbReference type="Rhea" id="RHEA:60372"/>
        <dbReference type="ChEBI" id="CHEBI:37721"/>
    </reaction>
    <physiologicalReaction direction="left-to-right" evidence="12">
        <dbReference type="Rhea" id="RHEA:60373"/>
    </physiologicalReaction>
</comment>
<dbReference type="InterPro" id="IPR036259">
    <property type="entry name" value="MFS_trans_sf"/>
</dbReference>
<dbReference type="InterPro" id="IPR020846">
    <property type="entry name" value="MFS_dom"/>
</dbReference>
<dbReference type="EMBL" id="MPUH01000006">
    <property type="protein sequence ID" value="OMJ95880.1"/>
    <property type="molecule type" value="Genomic_DNA"/>
</dbReference>
<feature type="transmembrane region" description="Helical" evidence="15">
    <location>
        <begin position="438"/>
        <end position="454"/>
    </location>
</feature>
<comment type="subcellular location">
    <subcellularLocation>
        <location evidence="1">Membrane</location>
        <topology evidence="1">Multi-pass membrane protein</topology>
    </subcellularLocation>
</comment>
<evidence type="ECO:0000256" key="10">
    <source>
        <dbReference type="ARBA" id="ARBA00044662"/>
    </source>
</evidence>
<keyword evidence="5 15" id="KW-1133">Transmembrane helix</keyword>
<dbReference type="NCBIfam" id="TIGR00879">
    <property type="entry name" value="SP"/>
    <property type="match status" value="1"/>
</dbReference>
<dbReference type="PRINTS" id="PR00171">
    <property type="entry name" value="SUGRTRNSPORT"/>
</dbReference>
<feature type="transmembrane region" description="Helical" evidence="15">
    <location>
        <begin position="376"/>
        <end position="397"/>
    </location>
</feature>
<comment type="catalytic activity">
    <reaction evidence="9">
        <text>D-xylose(out) = D-xylose(in)</text>
        <dbReference type="Rhea" id="RHEA:78427"/>
        <dbReference type="ChEBI" id="CHEBI:53455"/>
    </reaction>
    <physiologicalReaction direction="left-to-right" evidence="9">
        <dbReference type="Rhea" id="RHEA:78428"/>
    </physiologicalReaction>
</comment>
<evidence type="ECO:0000256" key="5">
    <source>
        <dbReference type="ARBA" id="ARBA00022989"/>
    </source>
</evidence>
<feature type="transmembrane region" description="Helical" evidence="15">
    <location>
        <begin position="281"/>
        <end position="301"/>
    </location>
</feature>
<evidence type="ECO:0000256" key="4">
    <source>
        <dbReference type="ARBA" id="ARBA00022692"/>
    </source>
</evidence>
<dbReference type="PANTHER" id="PTHR48020">
    <property type="entry name" value="PROTON MYO-INOSITOL COTRANSPORTER"/>
    <property type="match status" value="1"/>
</dbReference>
<name>A0A1R2D3T6_9CILI</name>
<comment type="catalytic activity">
    <reaction evidence="7">
        <text>D-galactose(in) = D-galactose(out)</text>
        <dbReference type="Rhea" id="RHEA:34915"/>
        <dbReference type="ChEBI" id="CHEBI:4139"/>
    </reaction>
    <physiologicalReaction direction="right-to-left" evidence="7">
        <dbReference type="Rhea" id="RHEA:34917"/>
    </physiologicalReaction>
</comment>
<gene>
    <name evidence="17" type="ORF">SteCoe_603</name>
</gene>
<comment type="subunit">
    <text evidence="2">Homodimer.</text>
</comment>
<evidence type="ECO:0000256" key="15">
    <source>
        <dbReference type="SAM" id="Phobius"/>
    </source>
</evidence>
<comment type="catalytic activity">
    <reaction evidence="10">
        <text>D-mannose(out) = D-mannose(in)</text>
        <dbReference type="Rhea" id="RHEA:78391"/>
        <dbReference type="ChEBI" id="CHEBI:4208"/>
    </reaction>
    <physiologicalReaction direction="left-to-right" evidence="10">
        <dbReference type="Rhea" id="RHEA:78392"/>
    </physiologicalReaction>
</comment>
<proteinExistence type="inferred from homology"/>
<dbReference type="SUPFAM" id="SSF103473">
    <property type="entry name" value="MFS general substrate transporter"/>
    <property type="match status" value="1"/>
</dbReference>
<feature type="transmembrane region" description="Helical" evidence="15">
    <location>
        <begin position="145"/>
        <end position="167"/>
    </location>
</feature>
<feature type="transmembrane region" description="Helical" evidence="15">
    <location>
        <begin position="113"/>
        <end position="133"/>
    </location>
</feature>
<dbReference type="GO" id="GO:0022857">
    <property type="term" value="F:transmembrane transporter activity"/>
    <property type="evidence" value="ECO:0007669"/>
    <property type="project" value="InterPro"/>
</dbReference>
<organism evidence="17 18">
    <name type="scientific">Stentor coeruleus</name>
    <dbReference type="NCBI Taxonomy" id="5963"/>
    <lineage>
        <taxon>Eukaryota</taxon>
        <taxon>Sar</taxon>
        <taxon>Alveolata</taxon>
        <taxon>Ciliophora</taxon>
        <taxon>Postciliodesmatophora</taxon>
        <taxon>Heterotrichea</taxon>
        <taxon>Heterotrichida</taxon>
        <taxon>Stentoridae</taxon>
        <taxon>Stentor</taxon>
    </lineage>
</organism>
<evidence type="ECO:0000256" key="3">
    <source>
        <dbReference type="ARBA" id="ARBA00022448"/>
    </source>
</evidence>
<evidence type="ECO:0000256" key="1">
    <source>
        <dbReference type="ARBA" id="ARBA00004141"/>
    </source>
</evidence>
<evidence type="ECO:0000256" key="6">
    <source>
        <dbReference type="ARBA" id="ARBA00023136"/>
    </source>
</evidence>
<evidence type="ECO:0000313" key="17">
    <source>
        <dbReference type="EMBL" id="OMJ95880.1"/>
    </source>
</evidence>
<evidence type="ECO:0000259" key="16">
    <source>
        <dbReference type="PROSITE" id="PS50850"/>
    </source>
</evidence>
<dbReference type="InterPro" id="IPR003663">
    <property type="entry name" value="Sugar/inositol_transpt"/>
</dbReference>
<comment type="caution">
    <text evidence="17">The sequence shown here is derived from an EMBL/GenBank/DDBJ whole genome shotgun (WGS) entry which is preliminary data.</text>
</comment>
<feature type="transmembrane region" description="Helical" evidence="15">
    <location>
        <begin position="88"/>
        <end position="107"/>
    </location>
</feature>
<keyword evidence="18" id="KW-1185">Reference proteome</keyword>
<dbReference type="Gene3D" id="1.20.1250.20">
    <property type="entry name" value="MFS general substrate transporter like domains"/>
    <property type="match status" value="1"/>
</dbReference>
<keyword evidence="3 14" id="KW-0813">Transport</keyword>
<evidence type="ECO:0000256" key="13">
    <source>
        <dbReference type="ARBA" id="ARBA00044780"/>
    </source>
</evidence>
<evidence type="ECO:0000256" key="12">
    <source>
        <dbReference type="ARBA" id="ARBA00044710"/>
    </source>
</evidence>
<keyword evidence="4 15" id="KW-0812">Transmembrane</keyword>
<feature type="transmembrane region" description="Helical" evidence="15">
    <location>
        <begin position="313"/>
        <end position="333"/>
    </location>
</feature>
<evidence type="ECO:0000256" key="9">
    <source>
        <dbReference type="ARBA" id="ARBA00044656"/>
    </source>
</evidence>
<dbReference type="OrthoDB" id="6612291at2759"/>
<feature type="transmembrane region" description="Helical" evidence="15">
    <location>
        <begin position="56"/>
        <end position="76"/>
    </location>
</feature>
<feature type="transmembrane region" description="Helical" evidence="15">
    <location>
        <begin position="179"/>
        <end position="203"/>
    </location>
</feature>
<dbReference type="InterPro" id="IPR005828">
    <property type="entry name" value="MFS_sugar_transport-like"/>
</dbReference>
<dbReference type="InterPro" id="IPR050814">
    <property type="entry name" value="Myo-inositol_Transporter"/>
</dbReference>
<comment type="catalytic activity">
    <reaction evidence="11">
        <text>D-glucosamine(out) = D-glucosamine(in)</text>
        <dbReference type="Rhea" id="RHEA:78423"/>
        <dbReference type="ChEBI" id="CHEBI:58723"/>
    </reaction>
    <physiologicalReaction direction="left-to-right" evidence="11">
        <dbReference type="Rhea" id="RHEA:78424"/>
    </physiologicalReaction>
</comment>
<evidence type="ECO:0000256" key="7">
    <source>
        <dbReference type="ARBA" id="ARBA00044637"/>
    </source>
</evidence>
<evidence type="ECO:0000256" key="14">
    <source>
        <dbReference type="RuleBase" id="RU003346"/>
    </source>
</evidence>
<evidence type="ECO:0000256" key="8">
    <source>
        <dbReference type="ARBA" id="ARBA00044648"/>
    </source>
</evidence>
<dbReference type="PROSITE" id="PS50850">
    <property type="entry name" value="MFS"/>
    <property type="match status" value="1"/>
</dbReference>
<dbReference type="PANTHER" id="PTHR48020:SF12">
    <property type="entry name" value="PROTON MYO-INOSITOL COTRANSPORTER"/>
    <property type="match status" value="1"/>
</dbReference>
<comment type="catalytic activity">
    <reaction evidence="8">
        <text>D-glucose(out) = D-glucose(in)</text>
        <dbReference type="Rhea" id="RHEA:60376"/>
        <dbReference type="ChEBI" id="CHEBI:4167"/>
    </reaction>
    <physiologicalReaction direction="left-to-right" evidence="8">
        <dbReference type="Rhea" id="RHEA:60377"/>
    </physiologicalReaction>
</comment>
<feature type="transmembrane region" description="Helical" evidence="15">
    <location>
        <begin position="345"/>
        <end position="364"/>
    </location>
</feature>
<dbReference type="Pfam" id="PF00083">
    <property type="entry name" value="Sugar_tr"/>
    <property type="match status" value="1"/>
</dbReference>
<evidence type="ECO:0000256" key="2">
    <source>
        <dbReference type="ARBA" id="ARBA00011738"/>
    </source>
</evidence>
<dbReference type="AlphaFoldDB" id="A0A1R2D3T6"/>
<sequence>MSSTNLTEAKYNMKSVWSLSFNASLGNFILGYNMGVFTSCQPCVSATLEWGSNKDIYIMFMAAILSLGAMFGSMCSGTIARRYGRRKALMITDMLIIIGCGITIIPYTPGFAIGRIVTGFAVGIYTCVVPIYIRETAPVEVAGKVGGLVQLQITSGIVISYCLALALPTNDYDSDPLNYLWMALFGFQSLFAVLQFFILLTIFRRDTPQWLVEKGRYDEALVSLKDIYNDNEADTVFKRLKSNNKRSVVEVDRQSLIKGDEEPSYGEIIKCQNGLSKMVRLGILISLFQQFSGINAILSFSTTIFNSIGGTTFMSRVYTCVVGIVNMASTLGIFPLVERTGRKKLTLIGGVGMTVCLFLMGFFYDIGKDLGHAPPIICILAFIVFYEGSIGPICWIYSGEILASRAMSVCMFLNWLWTFIVILTFSPLVTLITMPGAFFVYAGVNLLGFFYFYFDMVETKGLDKGQIWTLLVKKQNL</sequence>